<dbReference type="EMBL" id="PCSD01000009">
    <property type="protein sequence ID" value="PIP34135.1"/>
    <property type="molecule type" value="Genomic_DNA"/>
</dbReference>
<reference evidence="2 3" key="1">
    <citation type="submission" date="2017-09" db="EMBL/GenBank/DDBJ databases">
        <title>Depth-based differentiation of microbial function through sediment-hosted aquifers and enrichment of novel symbionts in the deep terrestrial subsurface.</title>
        <authorList>
            <person name="Probst A.J."/>
            <person name="Ladd B."/>
            <person name="Jarett J.K."/>
            <person name="Geller-Mcgrath D.E."/>
            <person name="Sieber C.M."/>
            <person name="Emerson J.B."/>
            <person name="Anantharaman K."/>
            <person name="Thomas B.C."/>
            <person name="Malmstrom R."/>
            <person name="Stieglmeier M."/>
            <person name="Klingl A."/>
            <person name="Woyke T."/>
            <person name="Ryan C.M."/>
            <person name="Banfield J.F."/>
        </authorList>
    </citation>
    <scope>NUCLEOTIDE SEQUENCE [LARGE SCALE GENOMIC DNA]</scope>
    <source>
        <strain evidence="2">CG23_combo_of_CG06-09_8_20_14_all_49_15</strain>
    </source>
</reference>
<dbReference type="Proteomes" id="UP000230729">
    <property type="component" value="Unassembled WGS sequence"/>
</dbReference>
<comment type="caution">
    <text evidence="2">The sequence shown here is derived from an EMBL/GenBank/DDBJ whole genome shotgun (WGS) entry which is preliminary data.</text>
</comment>
<protein>
    <submittedName>
        <fullName evidence="2">Uncharacterized protein</fullName>
    </submittedName>
</protein>
<keyword evidence="1" id="KW-1133">Transmembrane helix</keyword>
<evidence type="ECO:0000313" key="3">
    <source>
        <dbReference type="Proteomes" id="UP000230729"/>
    </source>
</evidence>
<keyword evidence="1" id="KW-0472">Membrane</keyword>
<name>A0A2G9ZLT1_9BACT</name>
<proteinExistence type="predicted"/>
<evidence type="ECO:0000313" key="2">
    <source>
        <dbReference type="EMBL" id="PIP34135.1"/>
    </source>
</evidence>
<accession>A0A2G9ZLT1</accession>
<organism evidence="2 3">
    <name type="scientific">Candidatus Falkowbacteria bacterium CG23_combo_of_CG06-09_8_20_14_all_49_15</name>
    <dbReference type="NCBI Taxonomy" id="1974572"/>
    <lineage>
        <taxon>Bacteria</taxon>
        <taxon>Candidatus Falkowiibacteriota</taxon>
    </lineage>
</organism>
<sequence>MAIKKSNSLINLKEAARISGYSSDYIGQLIRQGKIFGEQVYVNVAWMTTAEEVLKYKAQADKEPVLPANFFWEKIAAGQRIFLLQIRLLKFFFRNFAYAYFLLAILLIITMFLGFFIAPFTQVILADKGGRPAAPAVLGESEINPDLPVY</sequence>
<evidence type="ECO:0000256" key="1">
    <source>
        <dbReference type="SAM" id="Phobius"/>
    </source>
</evidence>
<gene>
    <name evidence="2" type="ORF">COX22_00645</name>
</gene>
<keyword evidence="1" id="KW-0812">Transmembrane</keyword>
<dbReference type="AlphaFoldDB" id="A0A2G9ZLT1"/>
<feature type="transmembrane region" description="Helical" evidence="1">
    <location>
        <begin position="97"/>
        <end position="118"/>
    </location>
</feature>